<dbReference type="PROSITE" id="PS51504">
    <property type="entry name" value="H15"/>
    <property type="match status" value="1"/>
</dbReference>
<dbReference type="Gene3D" id="1.10.10.10">
    <property type="entry name" value="Winged helix-like DNA-binding domain superfamily/Winged helix DNA-binding domain"/>
    <property type="match status" value="1"/>
</dbReference>
<dbReference type="Proteomes" id="UP000199069">
    <property type="component" value="Unassembled WGS sequence"/>
</dbReference>
<organism evidence="4 5">
    <name type="scientific">Rhodotorula toruloides</name>
    <name type="common">Yeast</name>
    <name type="synonym">Rhodosporidium toruloides</name>
    <dbReference type="NCBI Taxonomy" id="5286"/>
    <lineage>
        <taxon>Eukaryota</taxon>
        <taxon>Fungi</taxon>
        <taxon>Dikarya</taxon>
        <taxon>Basidiomycota</taxon>
        <taxon>Pucciniomycotina</taxon>
        <taxon>Microbotryomycetes</taxon>
        <taxon>Sporidiobolales</taxon>
        <taxon>Sporidiobolaceae</taxon>
        <taxon>Rhodotorula</taxon>
    </lineage>
</organism>
<name>A0A0K3CQK0_RHOTO</name>
<proteinExistence type="predicted"/>
<accession>A0A0K3CQK0</accession>
<dbReference type="InterPro" id="IPR005818">
    <property type="entry name" value="Histone_H1/H5_H15"/>
</dbReference>
<dbReference type="GO" id="GO:0006334">
    <property type="term" value="P:nucleosome assembly"/>
    <property type="evidence" value="ECO:0007669"/>
    <property type="project" value="InterPro"/>
</dbReference>
<dbReference type="InterPro" id="IPR036388">
    <property type="entry name" value="WH-like_DNA-bd_sf"/>
</dbReference>
<dbReference type="Pfam" id="PF00538">
    <property type="entry name" value="Linker_histone"/>
    <property type="match status" value="1"/>
</dbReference>
<evidence type="ECO:0000259" key="3">
    <source>
        <dbReference type="PROSITE" id="PS51504"/>
    </source>
</evidence>
<evidence type="ECO:0000256" key="1">
    <source>
        <dbReference type="ARBA" id="ARBA00020833"/>
    </source>
</evidence>
<dbReference type="OMA" id="ARPPYVE"/>
<feature type="region of interest" description="Disordered" evidence="2">
    <location>
        <begin position="86"/>
        <end position="120"/>
    </location>
</feature>
<dbReference type="SMART" id="SM00526">
    <property type="entry name" value="H15"/>
    <property type="match status" value="1"/>
</dbReference>
<keyword evidence="5" id="KW-1185">Reference proteome</keyword>
<dbReference type="EMBL" id="CWKI01000015">
    <property type="protein sequence ID" value="CTR10972.1"/>
    <property type="molecule type" value="Genomic_DNA"/>
</dbReference>
<protein>
    <recommendedName>
        <fullName evidence="1">Histone H1</fullName>
    </recommendedName>
</protein>
<dbReference type="SUPFAM" id="SSF46785">
    <property type="entry name" value="Winged helix' DNA-binding domain"/>
    <property type="match status" value="1"/>
</dbReference>
<reference evidence="4 5" key="1">
    <citation type="submission" date="2015-07" db="EMBL/GenBank/DDBJ databases">
        <authorList>
            <person name="Cajimat M.N.B."/>
            <person name="Milazzo M.L."/>
            <person name="Fulhorst C.F."/>
        </authorList>
    </citation>
    <scope>NUCLEOTIDE SEQUENCE [LARGE SCALE GENOMIC DNA]</scope>
    <source>
        <strain evidence="4">Single colony</strain>
    </source>
</reference>
<dbReference type="InterPro" id="IPR036390">
    <property type="entry name" value="WH_DNA-bd_sf"/>
</dbReference>
<feature type="compositionally biased region" description="Basic residues" evidence="2">
    <location>
        <begin position="100"/>
        <end position="120"/>
    </location>
</feature>
<evidence type="ECO:0000313" key="4">
    <source>
        <dbReference type="EMBL" id="CTR10972.1"/>
    </source>
</evidence>
<dbReference type="GO" id="GO:0000786">
    <property type="term" value="C:nucleosome"/>
    <property type="evidence" value="ECO:0007669"/>
    <property type="project" value="InterPro"/>
</dbReference>
<evidence type="ECO:0000313" key="5">
    <source>
        <dbReference type="Proteomes" id="UP000199069"/>
    </source>
</evidence>
<evidence type="ECO:0000256" key="2">
    <source>
        <dbReference type="SAM" id="MobiDB-lite"/>
    </source>
</evidence>
<dbReference type="AlphaFoldDB" id="A0A0K3CQK0"/>
<feature type="domain" description="H15" evidence="3">
    <location>
        <begin position="6"/>
        <end position="77"/>
    </location>
</feature>
<dbReference type="GO" id="GO:0003677">
    <property type="term" value="F:DNA binding"/>
    <property type="evidence" value="ECO:0007669"/>
    <property type="project" value="InterPro"/>
</dbReference>
<gene>
    <name evidence="4" type="primary">FGENESH: predicted gene_15.114</name>
    <name evidence="4" type="ORF">BN2166_0068330</name>
</gene>
<sequence length="120" mass="13681">MTGSSARPPYVEMLDAALRRANNGGKVSRIKLAQYFRDEYDVDTDHASYKNSIKKALEKRMKEGYVKQEGQSFMFTEEGEKWYREEYETTAEEEDEPKAKPVKSKKSSASKKANGGKKGK</sequence>